<reference evidence="2" key="1">
    <citation type="submission" date="2020-12" db="EMBL/GenBank/DDBJ databases">
        <title>Metabolic potential, ecology and presence of endohyphal bacteria is reflected in genomic diversity of Mucoromycotina.</title>
        <authorList>
            <person name="Muszewska A."/>
            <person name="Okrasinska A."/>
            <person name="Steczkiewicz K."/>
            <person name="Drgas O."/>
            <person name="Orlowska M."/>
            <person name="Perlinska-Lenart U."/>
            <person name="Aleksandrzak-Piekarczyk T."/>
            <person name="Szatraj K."/>
            <person name="Zielenkiewicz U."/>
            <person name="Pilsyk S."/>
            <person name="Malc E."/>
            <person name="Mieczkowski P."/>
            <person name="Kruszewska J.S."/>
            <person name="Biernat P."/>
            <person name="Pawlowska J."/>
        </authorList>
    </citation>
    <scope>NUCLEOTIDE SEQUENCE</scope>
    <source>
        <strain evidence="2">WA0000067209</strain>
    </source>
</reference>
<accession>A0A8H7PV93</accession>
<evidence type="ECO:0000256" key="1">
    <source>
        <dbReference type="SAM" id="MobiDB-lite"/>
    </source>
</evidence>
<evidence type="ECO:0000313" key="2">
    <source>
        <dbReference type="EMBL" id="KAG2180942.1"/>
    </source>
</evidence>
<feature type="compositionally biased region" description="Polar residues" evidence="1">
    <location>
        <begin position="1"/>
        <end position="14"/>
    </location>
</feature>
<evidence type="ECO:0000313" key="3">
    <source>
        <dbReference type="Proteomes" id="UP000654370"/>
    </source>
</evidence>
<evidence type="ECO:0008006" key="4">
    <source>
        <dbReference type="Google" id="ProtNLM"/>
    </source>
</evidence>
<dbReference type="Pfam" id="PF10310">
    <property type="entry name" value="DUF5427"/>
    <property type="match status" value="1"/>
</dbReference>
<sequence>MSNQEDLPNSSLTEAEQFLKSLDLPNDEAEEGEAVTAAESGNAQTANASDIMSFLDEIANTTNDYEAKEPTVSQNEENAASDSWIKWGTSFWNQANEAVKTTTDHLSQVAQNPETTAQLQNHVKGWQAFISGDNVTKLGQSLRTLTTETLTTILDNVAPPISEHEVVQIWISHDIAGYVGLEPLVFQAFSKMMEQTDGGDVVIRKGRSTGQRAGEYGAWDMNFCDDITQATKLCKANIEYLNKTHTRSPEIQTAYDPASGAHPIKICPIYLAIQAVQHSTVFNVPHLQFVVLLSDPKHQLNFESYSQNIPMSWLQIPEQDNFWVQQKLEDCLEMCVSTIAQDYVQTRMHEAIQAINSAAAQQKVAQ</sequence>
<dbReference type="AlphaFoldDB" id="A0A8H7PV93"/>
<proteinExistence type="predicted"/>
<name>A0A8H7PV93_MORIS</name>
<dbReference type="OrthoDB" id="5594977at2759"/>
<protein>
    <recommendedName>
        <fullName evidence="4">Maintenance of telomere capping protein 1</fullName>
    </recommendedName>
</protein>
<dbReference type="PANTHER" id="PTHR28265:SF1">
    <property type="entry name" value="MAINTENANCE OF TELOMERE CAPPING PROTEIN 1"/>
    <property type="match status" value="1"/>
</dbReference>
<dbReference type="InterPro" id="IPR018814">
    <property type="entry name" value="DUF5427"/>
</dbReference>
<comment type="caution">
    <text evidence="2">The sequence shown here is derived from an EMBL/GenBank/DDBJ whole genome shotgun (WGS) entry which is preliminary data.</text>
</comment>
<keyword evidence="3" id="KW-1185">Reference proteome</keyword>
<dbReference type="EMBL" id="JAEPQZ010000005">
    <property type="protein sequence ID" value="KAG2180942.1"/>
    <property type="molecule type" value="Genomic_DNA"/>
</dbReference>
<organism evidence="2 3">
    <name type="scientific">Mortierella isabellina</name>
    <name type="common">Filamentous fungus</name>
    <name type="synonym">Umbelopsis isabellina</name>
    <dbReference type="NCBI Taxonomy" id="91625"/>
    <lineage>
        <taxon>Eukaryota</taxon>
        <taxon>Fungi</taxon>
        <taxon>Fungi incertae sedis</taxon>
        <taxon>Mucoromycota</taxon>
        <taxon>Mucoromycotina</taxon>
        <taxon>Umbelopsidomycetes</taxon>
        <taxon>Umbelopsidales</taxon>
        <taxon>Umbelopsidaceae</taxon>
        <taxon>Umbelopsis</taxon>
    </lineage>
</organism>
<dbReference type="Proteomes" id="UP000654370">
    <property type="component" value="Unassembled WGS sequence"/>
</dbReference>
<feature type="region of interest" description="Disordered" evidence="1">
    <location>
        <begin position="1"/>
        <end position="43"/>
    </location>
</feature>
<gene>
    <name evidence="2" type="ORF">INT43_008522</name>
</gene>
<dbReference type="PANTHER" id="PTHR28265">
    <property type="entry name" value="MAINTENANCE OF TELOMERE CAPPING PROTEIN 1"/>
    <property type="match status" value="1"/>
</dbReference>